<keyword evidence="1" id="KW-0472">Membrane</keyword>
<dbReference type="KEGG" id="hcz:G9Q37_00365"/>
<feature type="transmembrane region" description="Helical" evidence="1">
    <location>
        <begin position="154"/>
        <end position="185"/>
    </location>
</feature>
<keyword evidence="1" id="KW-1133">Transmembrane helix</keyword>
<evidence type="ECO:0008006" key="4">
    <source>
        <dbReference type="Google" id="ProtNLM"/>
    </source>
</evidence>
<sequence length="459" mass="48289">MRWGGDSALATLALALLAARVAVFAALPLPAPVGDGVLFASVAQYHCASGVFETPIFPLDPTGAYRYVWHGIAWPGLLSLLNPDCSLQGGFIALAITMGLTALALAWGFGSRHGVWATALLIAVVGALQAKLGFRPETLAMPIALLGHAWRVRGMAWAWVASIGLLAWTQPTACLLAAAHALLTLDAHDQRALWRGAPLGLPAVLAVQGLIVLAYPFPLADLLAGLSQQGSQFAGRQDGGLLVYFVRSDFFPLLGLAMAGVFALACWRRPALLLLLPLVAYFGLRVPPAWYNLAPLFVVLLASLRDAPPRAPGPTAARTTALLCALLASAGLAQSLLRDGVSAWRERPDAAAALGPLRQLQDRGVAVCGVPPWLTLLRPANAFEPAYEPRLKGCPPAGAREAVDLVPMTALHARADADACRLPPRRADVPAALDRLFRSGSGYGVAVCPALRPPPIAPR</sequence>
<protein>
    <recommendedName>
        <fullName evidence="4">Glycosyltransferase RgtA/B/C/D-like domain-containing protein</fullName>
    </recommendedName>
</protein>
<feature type="transmembrane region" description="Helical" evidence="1">
    <location>
        <begin position="250"/>
        <end position="267"/>
    </location>
</feature>
<feature type="transmembrane region" description="Helical" evidence="1">
    <location>
        <begin position="87"/>
        <end position="107"/>
    </location>
</feature>
<dbReference type="RefSeq" id="WP_166222929.1">
    <property type="nucleotide sequence ID" value="NZ_CP049989.1"/>
</dbReference>
<accession>A0A6G8IC68</accession>
<gene>
    <name evidence="2" type="ORF">G9Q37_00365</name>
</gene>
<feature type="transmembrane region" description="Helical" evidence="1">
    <location>
        <begin position="114"/>
        <end position="134"/>
    </location>
</feature>
<keyword evidence="3" id="KW-1185">Reference proteome</keyword>
<dbReference type="AlphaFoldDB" id="A0A6G8IC68"/>
<evidence type="ECO:0000256" key="1">
    <source>
        <dbReference type="SAM" id="Phobius"/>
    </source>
</evidence>
<name>A0A6G8IC68_9BURK</name>
<feature type="transmembrane region" description="Helical" evidence="1">
    <location>
        <begin position="279"/>
        <end position="304"/>
    </location>
</feature>
<reference evidence="2 3" key="1">
    <citation type="submission" date="2020-03" db="EMBL/GenBank/DDBJ databases">
        <title>Hydrogenophaga sp. nov. isolated from cyanobacterial mat.</title>
        <authorList>
            <person name="Thorat V."/>
            <person name="Kirdat K."/>
            <person name="Tiwarekar B."/>
            <person name="Costa E.D."/>
            <person name="Yadav A."/>
        </authorList>
    </citation>
    <scope>NUCLEOTIDE SEQUENCE [LARGE SCALE GENOMIC DNA]</scope>
    <source>
        <strain evidence="2 3">BA0156</strain>
    </source>
</reference>
<organism evidence="2 3">
    <name type="scientific">Hydrogenophaga crocea</name>
    <dbReference type="NCBI Taxonomy" id="2716225"/>
    <lineage>
        <taxon>Bacteria</taxon>
        <taxon>Pseudomonadati</taxon>
        <taxon>Pseudomonadota</taxon>
        <taxon>Betaproteobacteria</taxon>
        <taxon>Burkholderiales</taxon>
        <taxon>Comamonadaceae</taxon>
        <taxon>Hydrogenophaga</taxon>
    </lineage>
</organism>
<evidence type="ECO:0000313" key="3">
    <source>
        <dbReference type="Proteomes" id="UP000503162"/>
    </source>
</evidence>
<keyword evidence="1" id="KW-0812">Transmembrane</keyword>
<dbReference type="Proteomes" id="UP000503162">
    <property type="component" value="Chromosome"/>
</dbReference>
<evidence type="ECO:0000313" key="2">
    <source>
        <dbReference type="EMBL" id="QIM50691.1"/>
    </source>
</evidence>
<dbReference type="EMBL" id="CP049989">
    <property type="protein sequence ID" value="QIM50691.1"/>
    <property type="molecule type" value="Genomic_DNA"/>
</dbReference>
<proteinExistence type="predicted"/>
<feature type="transmembrane region" description="Helical" evidence="1">
    <location>
        <begin position="197"/>
        <end position="217"/>
    </location>
</feature>